<proteinExistence type="predicted"/>
<reference evidence="1 2" key="1">
    <citation type="submission" date="2021-12" db="EMBL/GenBank/DDBJ databases">
        <title>Genome sequencing of bacteria with rrn-lacking chromosome and rrn-plasmid.</title>
        <authorList>
            <person name="Anda M."/>
            <person name="Iwasaki W."/>
        </authorList>
    </citation>
    <scope>NUCLEOTIDE SEQUENCE [LARGE SCALE GENOMIC DNA]</scope>
    <source>
        <strain evidence="1 2">NBRC 15940</strain>
    </source>
</reference>
<dbReference type="PANTHER" id="PTHR34070">
    <property type="entry name" value="ARMADILLO-TYPE FOLD"/>
    <property type="match status" value="1"/>
</dbReference>
<dbReference type="CDD" id="cd07064">
    <property type="entry name" value="AlkD_like_1"/>
    <property type="match status" value="1"/>
</dbReference>
<gene>
    <name evidence="1" type="ORF">PEDI_29030</name>
</gene>
<sequence length="228" mass="27529">MNPTEYFQPLRQAFEALANPDEQKSMKAYMKGQFDYYGIRAPERREAIKYFLKEARLPLADQLPDYLHYLWEQPEREWQYMGIELIQKMKKKWGPEFILTLEELVLQKSWWDTIDFLATHGVGAHFQRFPEQMKDYVEKWCVQENIWLRRTAILYQLKYKQATDLPWQQWIIEQNLGTKEFFLNKAIGWSLREISKTNAAWVEQFVEDHPELAQLSKTEALKWIKKNA</sequence>
<dbReference type="Proteomes" id="UP001310022">
    <property type="component" value="Unassembled WGS sequence"/>
</dbReference>
<comment type="caution">
    <text evidence="1">The sequence shown here is derived from an EMBL/GenBank/DDBJ whole genome shotgun (WGS) entry which is preliminary data.</text>
</comment>
<keyword evidence="2" id="KW-1185">Reference proteome</keyword>
<dbReference type="EMBL" id="BQKE01000001">
    <property type="protein sequence ID" value="GJM62351.1"/>
    <property type="molecule type" value="Genomic_DNA"/>
</dbReference>
<evidence type="ECO:0008006" key="3">
    <source>
        <dbReference type="Google" id="ProtNLM"/>
    </source>
</evidence>
<accession>A0AAN5AMF6</accession>
<evidence type="ECO:0000313" key="2">
    <source>
        <dbReference type="Proteomes" id="UP001310022"/>
    </source>
</evidence>
<dbReference type="Pfam" id="PF08713">
    <property type="entry name" value="DNA_alkylation"/>
    <property type="match status" value="1"/>
</dbReference>
<dbReference type="SUPFAM" id="SSF48371">
    <property type="entry name" value="ARM repeat"/>
    <property type="match status" value="1"/>
</dbReference>
<name>A0AAN5AMF6_9BACT</name>
<dbReference type="InterPro" id="IPR016024">
    <property type="entry name" value="ARM-type_fold"/>
</dbReference>
<dbReference type="InterPro" id="IPR014825">
    <property type="entry name" value="DNA_alkylation"/>
</dbReference>
<evidence type="ECO:0000313" key="1">
    <source>
        <dbReference type="EMBL" id="GJM62351.1"/>
    </source>
</evidence>
<organism evidence="1 2">
    <name type="scientific">Persicobacter diffluens</name>
    <dbReference type="NCBI Taxonomy" id="981"/>
    <lineage>
        <taxon>Bacteria</taxon>
        <taxon>Pseudomonadati</taxon>
        <taxon>Bacteroidota</taxon>
        <taxon>Cytophagia</taxon>
        <taxon>Cytophagales</taxon>
        <taxon>Persicobacteraceae</taxon>
        <taxon>Persicobacter</taxon>
    </lineage>
</organism>
<protein>
    <recommendedName>
        <fullName evidence="3">DNA alkylation repair protein</fullName>
    </recommendedName>
</protein>
<dbReference type="AlphaFoldDB" id="A0AAN5AMF6"/>
<dbReference type="PANTHER" id="PTHR34070:SF1">
    <property type="entry name" value="DNA ALKYLATION REPAIR PROTEIN"/>
    <property type="match status" value="1"/>
</dbReference>
<dbReference type="Gene3D" id="1.25.10.90">
    <property type="match status" value="1"/>
</dbReference>
<dbReference type="RefSeq" id="WP_338237640.1">
    <property type="nucleotide sequence ID" value="NZ_BQKE01000001.1"/>
</dbReference>